<evidence type="ECO:0000256" key="1">
    <source>
        <dbReference type="ARBA" id="ARBA00004123"/>
    </source>
</evidence>
<keyword evidence="12" id="KW-1185">Reference proteome</keyword>
<dbReference type="PANTHER" id="PTHR24082">
    <property type="entry name" value="NUCLEAR HORMONE RECEPTOR"/>
    <property type="match status" value="1"/>
</dbReference>
<keyword evidence="9" id="KW-0539">Nucleus</keyword>
<dbReference type="EMBL" id="JAJSOF020000037">
    <property type="protein sequence ID" value="KAJ4427881.1"/>
    <property type="molecule type" value="Genomic_DNA"/>
</dbReference>
<keyword evidence="3" id="KW-0863">Zinc-finger</keyword>
<dbReference type="Gene3D" id="1.10.565.10">
    <property type="entry name" value="Retinoid X Receptor"/>
    <property type="match status" value="1"/>
</dbReference>
<keyword evidence="8" id="KW-0675">Receptor</keyword>
<dbReference type="SUPFAM" id="SSF48508">
    <property type="entry name" value="Nuclear receptor ligand-binding domain"/>
    <property type="match status" value="1"/>
</dbReference>
<dbReference type="InterPro" id="IPR001628">
    <property type="entry name" value="Znf_hrmn_rcpt"/>
</dbReference>
<evidence type="ECO:0000256" key="3">
    <source>
        <dbReference type="ARBA" id="ARBA00022771"/>
    </source>
</evidence>
<dbReference type="PRINTS" id="PR00047">
    <property type="entry name" value="STROIDFINGER"/>
</dbReference>
<protein>
    <recommendedName>
        <fullName evidence="10">Nuclear receptor domain-containing protein</fullName>
    </recommendedName>
</protein>
<comment type="subcellular location">
    <subcellularLocation>
        <location evidence="1">Nucleus</location>
    </subcellularLocation>
</comment>
<sequence>MSVVLKGEIHNISETSSTTRHVKRSCYEAGIKGRRTQIRNCAICGDKAHSLHFGGLSCDSCKAFFRRSVQSGAFRTFSCSRLGGCVLTITTRRSCQKCRFSKCVSVGMEPEWVLSEQKRHSQLSKQQFVTKKRKKLSEVYNSMSRFLSPEEQEHLNKVMAALHAATSKSYVEHGVTITGFGVSYNANVTSNSSTYCSKSQQLHKKIEACVHAVLKFCAIAFQALLPNTEINKSSLLDICFIYIASVLGTDLLKQTTSDFMSAHSLCSRSDLPSISHHEECSRNRIRNKTLSLEESSSVCSTDLCSDFSSTNSACMVDKCELQDFNKLEANQYYKSYGSRSQKGLCCPVEIHLVQRISELQLDEKSLALFIIIILLDPYNNNNNSTSNTTTTESLQEYFSLLLQRYMIWRYGQPQALLLFAHTLLQLSSVKAAIYHGNTCTYNRSLISLLQRVVAKSWHNSGFNMEQISSALYGNEQPVFLSPSQQESNSQGCIGQIPVNISENNQYFHYHMVGNSEKSNHMFSHYTQINSLNALHSSTNSQASLLTNNDCTSKIASLPTETHFSYHKYGLPYSDTGNSQMHTQRHNISDSLHTTSEDQKNFTFNNTSFFDPQYVMPTDLHQQECDTYLPTFKPSCSPSYDQMLPDSGDLAYSKVIMEQLESAVNSSCKTTPESLSFCTDAKKHYNSELDACHNYGQGTENQYCFQQQVANAAVQVCDVVGKRYYDNSSSGQCISVQDKEIEQDQENIGIDSFVKNMSSCSVSESGDLSFVHQDDTQSQEKEFSDCQLLDDMLKESSNQLTTPEDDASFQKDIQTICPPDWWLQDITVCPGSNSSGYISSSSCQLSPQLPSSLSQSL</sequence>
<evidence type="ECO:0000256" key="5">
    <source>
        <dbReference type="ARBA" id="ARBA00023015"/>
    </source>
</evidence>
<proteinExistence type="predicted"/>
<dbReference type="InterPro" id="IPR050234">
    <property type="entry name" value="Nuclear_hormone_rcpt_NR1"/>
</dbReference>
<feature type="domain" description="Nuclear receptor" evidence="10">
    <location>
        <begin position="38"/>
        <end position="115"/>
    </location>
</feature>
<dbReference type="PANTHER" id="PTHR24082:SF482">
    <property type="entry name" value="NUCLEAR RECEPTOR"/>
    <property type="match status" value="1"/>
</dbReference>
<dbReference type="SMART" id="SM00399">
    <property type="entry name" value="ZnF_C4"/>
    <property type="match status" value="1"/>
</dbReference>
<evidence type="ECO:0000256" key="7">
    <source>
        <dbReference type="ARBA" id="ARBA00023163"/>
    </source>
</evidence>
<dbReference type="Gene3D" id="3.30.50.10">
    <property type="entry name" value="Erythroid Transcription Factor GATA-1, subunit A"/>
    <property type="match status" value="1"/>
</dbReference>
<comment type="caution">
    <text evidence="11">The sequence shown here is derived from an EMBL/GenBank/DDBJ whole genome shotgun (WGS) entry which is preliminary data.</text>
</comment>
<dbReference type="SUPFAM" id="SSF57716">
    <property type="entry name" value="Glucocorticoid receptor-like (DNA-binding domain)"/>
    <property type="match status" value="1"/>
</dbReference>
<dbReference type="Pfam" id="PF00105">
    <property type="entry name" value="zf-C4"/>
    <property type="match status" value="1"/>
</dbReference>
<name>A0ABQ8S243_PERAM</name>
<evidence type="ECO:0000313" key="12">
    <source>
        <dbReference type="Proteomes" id="UP001148838"/>
    </source>
</evidence>
<evidence type="ECO:0000313" key="11">
    <source>
        <dbReference type="EMBL" id="KAJ4427881.1"/>
    </source>
</evidence>
<keyword evidence="6" id="KW-0238">DNA-binding</keyword>
<evidence type="ECO:0000259" key="10">
    <source>
        <dbReference type="PROSITE" id="PS51030"/>
    </source>
</evidence>
<accession>A0ABQ8S243</accession>
<gene>
    <name evidence="11" type="ORF">ANN_23888</name>
</gene>
<dbReference type="Proteomes" id="UP001148838">
    <property type="component" value="Unassembled WGS sequence"/>
</dbReference>
<reference evidence="11 12" key="1">
    <citation type="journal article" date="2022" name="Allergy">
        <title>Genome assembly and annotation of Periplaneta americana reveal a comprehensive cockroach allergen profile.</title>
        <authorList>
            <person name="Wang L."/>
            <person name="Xiong Q."/>
            <person name="Saelim N."/>
            <person name="Wang L."/>
            <person name="Nong W."/>
            <person name="Wan A.T."/>
            <person name="Shi M."/>
            <person name="Liu X."/>
            <person name="Cao Q."/>
            <person name="Hui J.H.L."/>
            <person name="Sookrung N."/>
            <person name="Leung T.F."/>
            <person name="Tungtrongchitr A."/>
            <person name="Tsui S.K.W."/>
        </authorList>
    </citation>
    <scope>NUCLEOTIDE SEQUENCE [LARGE SCALE GENOMIC DNA]</scope>
    <source>
        <strain evidence="11">PWHHKU_190912</strain>
    </source>
</reference>
<dbReference type="InterPro" id="IPR035500">
    <property type="entry name" value="NHR-like_dom_sf"/>
</dbReference>
<evidence type="ECO:0000256" key="6">
    <source>
        <dbReference type="ARBA" id="ARBA00023125"/>
    </source>
</evidence>
<dbReference type="PROSITE" id="PS51030">
    <property type="entry name" value="NUCLEAR_REC_DBD_2"/>
    <property type="match status" value="1"/>
</dbReference>
<evidence type="ECO:0000256" key="2">
    <source>
        <dbReference type="ARBA" id="ARBA00022723"/>
    </source>
</evidence>
<dbReference type="PROSITE" id="PS00031">
    <property type="entry name" value="NUCLEAR_REC_DBD_1"/>
    <property type="match status" value="1"/>
</dbReference>
<evidence type="ECO:0000256" key="8">
    <source>
        <dbReference type="ARBA" id="ARBA00023170"/>
    </source>
</evidence>
<dbReference type="InterPro" id="IPR013088">
    <property type="entry name" value="Znf_NHR/GATA"/>
</dbReference>
<evidence type="ECO:0000256" key="4">
    <source>
        <dbReference type="ARBA" id="ARBA00022833"/>
    </source>
</evidence>
<keyword evidence="4" id="KW-0862">Zinc</keyword>
<organism evidence="11 12">
    <name type="scientific">Periplaneta americana</name>
    <name type="common">American cockroach</name>
    <name type="synonym">Blatta americana</name>
    <dbReference type="NCBI Taxonomy" id="6978"/>
    <lineage>
        <taxon>Eukaryota</taxon>
        <taxon>Metazoa</taxon>
        <taxon>Ecdysozoa</taxon>
        <taxon>Arthropoda</taxon>
        <taxon>Hexapoda</taxon>
        <taxon>Insecta</taxon>
        <taxon>Pterygota</taxon>
        <taxon>Neoptera</taxon>
        <taxon>Polyneoptera</taxon>
        <taxon>Dictyoptera</taxon>
        <taxon>Blattodea</taxon>
        <taxon>Blattoidea</taxon>
        <taxon>Blattidae</taxon>
        <taxon>Blattinae</taxon>
        <taxon>Periplaneta</taxon>
    </lineage>
</organism>
<keyword evidence="7" id="KW-0804">Transcription</keyword>
<keyword evidence="2" id="KW-0479">Metal-binding</keyword>
<keyword evidence="5" id="KW-0805">Transcription regulation</keyword>
<evidence type="ECO:0000256" key="9">
    <source>
        <dbReference type="ARBA" id="ARBA00023242"/>
    </source>
</evidence>